<evidence type="ECO:0008006" key="4">
    <source>
        <dbReference type="Google" id="ProtNLM"/>
    </source>
</evidence>
<accession>A0A210PKF3</accession>
<dbReference type="Proteomes" id="UP000242188">
    <property type="component" value="Unassembled WGS sequence"/>
</dbReference>
<dbReference type="EMBL" id="NEDP02002904">
    <property type="protein sequence ID" value="OWF49897.1"/>
    <property type="molecule type" value="Genomic_DNA"/>
</dbReference>
<dbReference type="Gene3D" id="3.40.50.11350">
    <property type="match status" value="1"/>
</dbReference>
<name>A0A210PKF3_MIZYE</name>
<sequence>MPWDDKRSKSPLGILWKYFDQLNKTKYDFFVASDTNGVKDLAKKRFPGNMIDTPGKITHIDQSYHNDPRQGFLKQLLDFYTLVNCDILIITSSGFGMLAAYVRQVDTGLYCWRGTYLRPCSRYTIHNTFPGEVLAPGS</sequence>
<evidence type="ECO:0000313" key="1">
    <source>
        <dbReference type="EMBL" id="OWF36969.1"/>
    </source>
</evidence>
<dbReference type="EMBL" id="NEDP02070180">
    <property type="protein sequence ID" value="OWF36969.1"/>
    <property type="molecule type" value="Genomic_DNA"/>
</dbReference>
<dbReference type="OrthoDB" id="428346at2759"/>
<reference evidence="1 3" key="1">
    <citation type="journal article" date="2017" name="Nat. Ecol. Evol.">
        <title>Scallop genome provides insights into evolution of bilaterian karyotype and development.</title>
        <authorList>
            <person name="Wang S."/>
            <person name="Zhang J."/>
            <person name="Jiao W."/>
            <person name="Li J."/>
            <person name="Xun X."/>
            <person name="Sun Y."/>
            <person name="Guo X."/>
            <person name="Huan P."/>
            <person name="Dong B."/>
            <person name="Zhang L."/>
            <person name="Hu X."/>
            <person name="Sun X."/>
            <person name="Wang J."/>
            <person name="Zhao C."/>
            <person name="Wang Y."/>
            <person name="Wang D."/>
            <person name="Huang X."/>
            <person name="Wang R."/>
            <person name="Lv J."/>
            <person name="Li Y."/>
            <person name="Zhang Z."/>
            <person name="Liu B."/>
            <person name="Lu W."/>
            <person name="Hui Y."/>
            <person name="Liang J."/>
            <person name="Zhou Z."/>
            <person name="Hou R."/>
            <person name="Li X."/>
            <person name="Liu Y."/>
            <person name="Li H."/>
            <person name="Ning X."/>
            <person name="Lin Y."/>
            <person name="Zhao L."/>
            <person name="Xing Q."/>
            <person name="Dou J."/>
            <person name="Li Y."/>
            <person name="Mao J."/>
            <person name="Guo H."/>
            <person name="Dou H."/>
            <person name="Li T."/>
            <person name="Mu C."/>
            <person name="Jiang W."/>
            <person name="Fu Q."/>
            <person name="Fu X."/>
            <person name="Miao Y."/>
            <person name="Liu J."/>
            <person name="Yu Q."/>
            <person name="Li R."/>
            <person name="Liao H."/>
            <person name="Li X."/>
            <person name="Kong Y."/>
            <person name="Jiang Z."/>
            <person name="Chourrout D."/>
            <person name="Li R."/>
            <person name="Bao Z."/>
        </authorList>
    </citation>
    <scope>NUCLEOTIDE SEQUENCE [LARGE SCALE GENOMIC DNA]</scope>
    <source>
        <strain evidence="1 3">PY_sf001</strain>
    </source>
</reference>
<keyword evidence="3" id="KW-1185">Reference proteome</keyword>
<evidence type="ECO:0000313" key="3">
    <source>
        <dbReference type="Proteomes" id="UP000242188"/>
    </source>
</evidence>
<proteinExistence type="predicted"/>
<protein>
    <recommendedName>
        <fullName evidence="4">Alpha-(1,6)-fucosyltransferase</fullName>
    </recommendedName>
</protein>
<dbReference type="AlphaFoldDB" id="A0A210PKF3"/>
<organism evidence="1 3">
    <name type="scientific">Mizuhopecten yessoensis</name>
    <name type="common">Japanese scallop</name>
    <name type="synonym">Patinopecten yessoensis</name>
    <dbReference type="NCBI Taxonomy" id="6573"/>
    <lineage>
        <taxon>Eukaryota</taxon>
        <taxon>Metazoa</taxon>
        <taxon>Spiralia</taxon>
        <taxon>Lophotrochozoa</taxon>
        <taxon>Mollusca</taxon>
        <taxon>Bivalvia</taxon>
        <taxon>Autobranchia</taxon>
        <taxon>Pteriomorphia</taxon>
        <taxon>Pectinida</taxon>
        <taxon>Pectinoidea</taxon>
        <taxon>Pectinidae</taxon>
        <taxon>Mizuhopecten</taxon>
    </lineage>
</organism>
<comment type="caution">
    <text evidence="1">The sequence shown here is derived from an EMBL/GenBank/DDBJ whole genome shotgun (WGS) entry which is preliminary data.</text>
</comment>
<evidence type="ECO:0000313" key="2">
    <source>
        <dbReference type="EMBL" id="OWF49897.1"/>
    </source>
</evidence>
<gene>
    <name evidence="1" type="ORF">KP79_PYT02519</name>
    <name evidence="2" type="ORF">KP79_PYT13526</name>
</gene>